<reference evidence="2" key="1">
    <citation type="submission" date="2018-10" db="EMBL/GenBank/DDBJ databases">
        <title>Schaedlerella arabinophila gen. nov. sp. nov., isolated from the mouse intestinal tract and comparative analysis with the genome of the closely related altered Schaedler flora strain ASF502.</title>
        <authorList>
            <person name="Miyake S."/>
            <person name="Soh M."/>
            <person name="Seedorf H."/>
        </authorList>
    </citation>
    <scope>NUCLEOTIDE SEQUENCE [LARGE SCALE GENOMIC DNA]</scope>
    <source>
        <strain evidence="2">DSM 106076</strain>
    </source>
</reference>
<dbReference type="EMBL" id="RHJS01000001">
    <property type="protein sequence ID" value="RRK36972.1"/>
    <property type="molecule type" value="Genomic_DNA"/>
</dbReference>
<name>A0A3R8RAU3_9FIRM</name>
<accession>A0A3R8RAU3</accession>
<dbReference type="RefSeq" id="WP_125125912.1">
    <property type="nucleotide sequence ID" value="NZ_RHJS01000001.1"/>
</dbReference>
<evidence type="ECO:0000313" key="2">
    <source>
        <dbReference type="EMBL" id="RRK36972.1"/>
    </source>
</evidence>
<comment type="caution">
    <text evidence="2">The sequence shown here is derived from an EMBL/GenBank/DDBJ whole genome shotgun (WGS) entry which is preliminary data.</text>
</comment>
<gene>
    <name evidence="2" type="ORF">EBB54_00480</name>
</gene>
<keyword evidence="3" id="KW-1185">Reference proteome</keyword>
<dbReference type="InterPro" id="IPR046097">
    <property type="entry name" value="DUF6033"/>
</dbReference>
<feature type="region of interest" description="Disordered" evidence="1">
    <location>
        <begin position="166"/>
        <end position="186"/>
    </location>
</feature>
<evidence type="ECO:0000256" key="1">
    <source>
        <dbReference type="SAM" id="MobiDB-lite"/>
    </source>
</evidence>
<protein>
    <submittedName>
        <fullName evidence="2">Uncharacterized protein</fullName>
    </submittedName>
</protein>
<proteinExistence type="predicted"/>
<dbReference type="Pfam" id="PF19498">
    <property type="entry name" value="DUF6033"/>
    <property type="match status" value="1"/>
</dbReference>
<sequence>MSILGINGTLAGAYQYANRTQKTGTNKTGFAEQLQKTGEAADTSKVDAYTEYLRSKYGNVRIQSVGKDQQSLDRVGKSMNGSDVAIAPNILEQMADDPEKAAYYEGKIDDFFNATPRLKASFAAQGLDYQPCGVVVHEDGSVTYIGGCSDSPERVAEVNAINKAKREKEAAQRKSSMERSQEAADERKEQMEIIYKQRSMAEFFVSHKEDIGRVTYMGTPGVMGSTITAYEKNIMDAAGILK</sequence>
<dbReference type="AlphaFoldDB" id="A0A3R8RAU3"/>
<dbReference type="Proteomes" id="UP000274920">
    <property type="component" value="Unassembled WGS sequence"/>
</dbReference>
<evidence type="ECO:0000313" key="3">
    <source>
        <dbReference type="Proteomes" id="UP000274920"/>
    </source>
</evidence>
<organism evidence="2 3">
    <name type="scientific">Schaedlerella arabinosiphila</name>
    <dbReference type="NCBI Taxonomy" id="2044587"/>
    <lineage>
        <taxon>Bacteria</taxon>
        <taxon>Bacillati</taxon>
        <taxon>Bacillota</taxon>
        <taxon>Clostridia</taxon>
        <taxon>Lachnospirales</taxon>
        <taxon>Lachnospiraceae</taxon>
        <taxon>Schaedlerella</taxon>
    </lineage>
</organism>